<dbReference type="EMBL" id="WSSB01000024">
    <property type="protein sequence ID" value="MXR38392.1"/>
    <property type="molecule type" value="Genomic_DNA"/>
</dbReference>
<proteinExistence type="predicted"/>
<reference evidence="2 3" key="1">
    <citation type="submission" date="2019-12" db="EMBL/GenBank/DDBJ databases">
        <title>Neisseriaceae gen. nov. sp. Genome sequencing and assembly.</title>
        <authorList>
            <person name="Liu Z."/>
            <person name="Li A."/>
        </authorList>
    </citation>
    <scope>NUCLEOTIDE SEQUENCE [LARGE SCALE GENOMIC DNA]</scope>
    <source>
        <strain evidence="2 3">B2N2-7</strain>
    </source>
</reference>
<dbReference type="PANTHER" id="PTHR41795">
    <property type="entry name" value="EXOPOLYSACCHARIDE SYNTHESIS PROTEIN"/>
    <property type="match status" value="1"/>
</dbReference>
<keyword evidence="3" id="KW-1185">Reference proteome</keyword>
<keyword evidence="1" id="KW-0472">Membrane</keyword>
<sequence length="233" mass="24964">MAYQWELKPPPRLFLCILVSGSIMPQARRSALWPRILALPAPQSGQRVADALGRQPRQQLDRIALLALPMLIPVALPGMSTTLGLITVALALAHLRQRPLALPGFIAERALPDVLVRGMDKLQTRLFGWLPHVSRPRWRALSGSRMRAGNTLMLGVAGLALLTPVPMVSFDNVIPAAAIVLLTLGLRVRDGALLAAGYGMTLLGAASTAAMWWGLSVAGQAGVAGATDWLQRL</sequence>
<evidence type="ECO:0000313" key="3">
    <source>
        <dbReference type="Proteomes" id="UP000467214"/>
    </source>
</evidence>
<evidence type="ECO:0000256" key="1">
    <source>
        <dbReference type="SAM" id="Phobius"/>
    </source>
</evidence>
<feature type="transmembrane region" description="Helical" evidence="1">
    <location>
        <begin position="63"/>
        <end position="92"/>
    </location>
</feature>
<protein>
    <submittedName>
        <fullName evidence="2">Exopolysaccharide biosynthesis protein</fullName>
    </submittedName>
</protein>
<dbReference type="PANTHER" id="PTHR41795:SF1">
    <property type="entry name" value="EXOPOLYSACCHARIDE SYNTHESIS PROTEIN"/>
    <property type="match status" value="1"/>
</dbReference>
<accession>A0A845BPK4</accession>
<gene>
    <name evidence="2" type="ORF">GQF02_15585</name>
</gene>
<feature type="transmembrane region" description="Helical" evidence="1">
    <location>
        <begin position="195"/>
        <end position="215"/>
    </location>
</feature>
<keyword evidence="1" id="KW-0812">Transmembrane</keyword>
<dbReference type="Pfam" id="PF06055">
    <property type="entry name" value="ExoD"/>
    <property type="match status" value="1"/>
</dbReference>
<dbReference type="InterPro" id="IPR010331">
    <property type="entry name" value="ExoD"/>
</dbReference>
<dbReference type="Proteomes" id="UP000467214">
    <property type="component" value="Unassembled WGS sequence"/>
</dbReference>
<keyword evidence="1" id="KW-1133">Transmembrane helix</keyword>
<dbReference type="AlphaFoldDB" id="A0A845BPK4"/>
<feature type="transmembrane region" description="Helical" evidence="1">
    <location>
        <begin position="173"/>
        <end position="188"/>
    </location>
</feature>
<organism evidence="2 3">
    <name type="scientific">Craterilacuibacter sinensis</name>
    <dbReference type="NCBI Taxonomy" id="2686017"/>
    <lineage>
        <taxon>Bacteria</taxon>
        <taxon>Pseudomonadati</taxon>
        <taxon>Pseudomonadota</taxon>
        <taxon>Betaproteobacteria</taxon>
        <taxon>Neisseriales</taxon>
        <taxon>Neisseriaceae</taxon>
        <taxon>Craterilacuibacter</taxon>
    </lineage>
</organism>
<comment type="caution">
    <text evidence="2">The sequence shown here is derived from an EMBL/GenBank/DDBJ whole genome shotgun (WGS) entry which is preliminary data.</text>
</comment>
<name>A0A845BPK4_9NEIS</name>
<evidence type="ECO:0000313" key="2">
    <source>
        <dbReference type="EMBL" id="MXR38392.1"/>
    </source>
</evidence>